<keyword evidence="1" id="KW-1133">Transmembrane helix</keyword>
<protein>
    <submittedName>
        <fullName evidence="2">Uncharacterized protein</fullName>
    </submittedName>
</protein>
<proteinExistence type="predicted"/>
<organism evidence="2">
    <name type="scientific">Proteus mirabilis</name>
    <dbReference type="NCBI Taxonomy" id="584"/>
    <lineage>
        <taxon>Bacteria</taxon>
        <taxon>Pseudomonadati</taxon>
        <taxon>Pseudomonadota</taxon>
        <taxon>Gammaproteobacteria</taxon>
        <taxon>Enterobacterales</taxon>
        <taxon>Morganellaceae</taxon>
        <taxon>Proteus</taxon>
    </lineage>
</organism>
<feature type="transmembrane region" description="Helical" evidence="1">
    <location>
        <begin position="27"/>
        <end position="49"/>
    </location>
</feature>
<comment type="caution">
    <text evidence="2">The sequence shown here is derived from an EMBL/GenBank/DDBJ whole genome shotgun (WGS) entry which is preliminary data.</text>
</comment>
<reference evidence="2" key="1">
    <citation type="submission" date="2021-05" db="EMBL/GenBank/DDBJ databases">
        <title>First report of NDM-5 and VEB-6 producing Proteus mirabilis isolated from blood of a sepsis patient in Kolkata, India.</title>
        <authorList>
            <person name="Halder G."/>
            <person name="Chaudhuri B."/>
            <person name="Dutta S."/>
        </authorList>
    </citation>
    <scope>NUCLEOTIDE SEQUENCE [LARGE SCALE GENOMIC DNA]</scope>
    <source>
        <strain evidence="2">7049</strain>
    </source>
</reference>
<evidence type="ECO:0000313" key="2">
    <source>
        <dbReference type="EMBL" id="MEY2344100.1"/>
    </source>
</evidence>
<keyword evidence="1" id="KW-0812">Transmembrane</keyword>
<gene>
    <name evidence="2" type="ORF">I3679_007920</name>
</gene>
<dbReference type="AlphaFoldDB" id="A0ABD5LRX8"/>
<dbReference type="EMBL" id="JADQCH020000001">
    <property type="protein sequence ID" value="MEY2344100.1"/>
    <property type="molecule type" value="Genomic_DNA"/>
</dbReference>
<name>A0ABD5LRX8_PROMI</name>
<evidence type="ECO:0000256" key="1">
    <source>
        <dbReference type="SAM" id="Phobius"/>
    </source>
</evidence>
<keyword evidence="1" id="KW-0472">Membrane</keyword>
<accession>A0ABD5LRX8</accession>
<sequence length="144" mass="16691">MRIVTSDLFSIRNLLSEIKGFNIQFKIIFSIITFACISYIFISIGNIYAQNQRYLSIIEDKDKNYAIVRQYNETIIAKEIKNNLIFNEENHIFKVNDLKDKKNQEIHSKLSWIAQCTLCVKTNLPDCGKPQPHSTAMAQNPFVT</sequence>